<evidence type="ECO:0000313" key="2">
    <source>
        <dbReference type="Proteomes" id="UP000048926"/>
    </source>
</evidence>
<proteinExistence type="predicted"/>
<gene>
    <name evidence="1" type="ORF">LAL4801_04741</name>
</gene>
<dbReference type="Pfam" id="PF08002">
    <property type="entry name" value="DUF1697"/>
    <property type="match status" value="1"/>
</dbReference>
<dbReference type="Proteomes" id="UP000048926">
    <property type="component" value="Unassembled WGS sequence"/>
</dbReference>
<dbReference type="SUPFAM" id="SSF160379">
    <property type="entry name" value="SP0830-like"/>
    <property type="match status" value="1"/>
</dbReference>
<protein>
    <recommendedName>
        <fullName evidence="3">DUF1697 domain-containing protein</fullName>
    </recommendedName>
</protein>
<dbReference type="Gene3D" id="3.30.70.1280">
    <property type="entry name" value="SP0830-like domains"/>
    <property type="match status" value="1"/>
</dbReference>
<organism evidence="1 2">
    <name type="scientific">Roseibium aggregatum</name>
    <dbReference type="NCBI Taxonomy" id="187304"/>
    <lineage>
        <taxon>Bacteria</taxon>
        <taxon>Pseudomonadati</taxon>
        <taxon>Pseudomonadota</taxon>
        <taxon>Alphaproteobacteria</taxon>
        <taxon>Hyphomicrobiales</taxon>
        <taxon>Stappiaceae</taxon>
        <taxon>Roseibium</taxon>
    </lineage>
</organism>
<sequence length="171" mass="18371">MTVFVALLRAVNVGGTGKLPMADLRSMAEDIGLQAVATYIQSGNLVFTSDLEAEDVLCRLTEVLTAYFGKTPGVMLRTIPELETLCAQMPFPDAPPNRVLVTFLPEAAPSDALEAMVAPDGEEAVVLGREIVVRYPDGSGPSKLKFPALKPGTARNLNTVRKLLEMARERG</sequence>
<evidence type="ECO:0008006" key="3">
    <source>
        <dbReference type="Google" id="ProtNLM"/>
    </source>
</evidence>
<name>A0A0M6Y9T1_9HYPH</name>
<dbReference type="InterPro" id="IPR012545">
    <property type="entry name" value="DUF1697"/>
</dbReference>
<dbReference type="RefSeq" id="WP_055660511.1">
    <property type="nucleotide sequence ID" value="NZ_CXST01000003.1"/>
</dbReference>
<evidence type="ECO:0000313" key="1">
    <source>
        <dbReference type="EMBL" id="CTQ46283.1"/>
    </source>
</evidence>
<accession>A0A0M6Y9T1</accession>
<reference evidence="2" key="1">
    <citation type="submission" date="2015-07" db="EMBL/GenBank/DDBJ databases">
        <authorList>
            <person name="Rodrigo-Torres Lidia"/>
            <person name="Arahal R.David."/>
        </authorList>
    </citation>
    <scope>NUCLEOTIDE SEQUENCE [LARGE SCALE GENOMIC DNA]</scope>
    <source>
        <strain evidence="2">CECT 4801</strain>
    </source>
</reference>
<dbReference type="PIRSF" id="PIRSF008502">
    <property type="entry name" value="UCP008502"/>
    <property type="match status" value="1"/>
</dbReference>
<dbReference type="PANTHER" id="PTHR36439">
    <property type="entry name" value="BLL4334 PROTEIN"/>
    <property type="match status" value="1"/>
</dbReference>
<dbReference type="OrthoDB" id="9806494at2"/>
<dbReference type="PANTHER" id="PTHR36439:SF1">
    <property type="entry name" value="DUF1697 DOMAIN-CONTAINING PROTEIN"/>
    <property type="match status" value="1"/>
</dbReference>
<dbReference type="AlphaFoldDB" id="A0A0M6Y9T1"/>
<keyword evidence="2" id="KW-1185">Reference proteome</keyword>
<dbReference type="EMBL" id="CXST01000003">
    <property type="protein sequence ID" value="CTQ46283.1"/>
    <property type="molecule type" value="Genomic_DNA"/>
</dbReference>